<evidence type="ECO:0000313" key="3">
    <source>
        <dbReference type="EMBL" id="QEL19574.1"/>
    </source>
</evidence>
<dbReference type="Gene3D" id="3.40.430.10">
    <property type="entry name" value="Dihydrofolate Reductase, subunit A"/>
    <property type="match status" value="1"/>
</dbReference>
<feature type="domain" description="Bacterial bifunctional deaminase-reductase C-terminal" evidence="2">
    <location>
        <begin position="114"/>
        <end position="188"/>
    </location>
</feature>
<evidence type="ECO:0000256" key="1">
    <source>
        <dbReference type="SAM" id="MobiDB-lite"/>
    </source>
</evidence>
<evidence type="ECO:0000259" key="2">
    <source>
        <dbReference type="Pfam" id="PF01872"/>
    </source>
</evidence>
<protein>
    <submittedName>
        <fullName evidence="3">Dihydrofolate reductase</fullName>
    </submittedName>
</protein>
<dbReference type="SUPFAM" id="SSF53597">
    <property type="entry name" value="Dihydrofolate reductase-like"/>
    <property type="match status" value="1"/>
</dbReference>
<feature type="region of interest" description="Disordered" evidence="1">
    <location>
        <begin position="47"/>
        <end position="67"/>
    </location>
</feature>
<dbReference type="Pfam" id="PF01872">
    <property type="entry name" value="RibD_C"/>
    <property type="match status" value="1"/>
</dbReference>
<keyword evidence="4" id="KW-1185">Reference proteome</keyword>
<sequence length="204" mass="22813">MVEDQPRHGDWNHNEKDQDIRARLAGWYHLNRKRRLHVWRLDGTLPLPNGGSSSDRDTGQRLRSSPRTSTYDLWSSYWPKIKGSPFAESINAATKYVATYRPESLEWGPIGNLGSDALEGVRTLKSSDGPDLLVWGSTVLTATLFEQGLVDGVTLVTYPVLIGQGKRFFSETAARELAFISTKTSPTGALLNTYRHVGPLRMLK</sequence>
<organism evidence="3 4">
    <name type="scientific">Limnoglobus roseus</name>
    <dbReference type="NCBI Taxonomy" id="2598579"/>
    <lineage>
        <taxon>Bacteria</taxon>
        <taxon>Pseudomonadati</taxon>
        <taxon>Planctomycetota</taxon>
        <taxon>Planctomycetia</taxon>
        <taxon>Gemmatales</taxon>
        <taxon>Gemmataceae</taxon>
        <taxon>Limnoglobus</taxon>
    </lineage>
</organism>
<gene>
    <name evidence="3" type="ORF">PX52LOC_06650</name>
</gene>
<dbReference type="KEGG" id="lrs:PX52LOC_06650"/>
<accession>A0A5C1AQV4</accession>
<dbReference type="InterPro" id="IPR002734">
    <property type="entry name" value="RibDG_C"/>
</dbReference>
<dbReference type="GO" id="GO:0009231">
    <property type="term" value="P:riboflavin biosynthetic process"/>
    <property type="evidence" value="ECO:0007669"/>
    <property type="project" value="InterPro"/>
</dbReference>
<dbReference type="Proteomes" id="UP000324974">
    <property type="component" value="Chromosome"/>
</dbReference>
<dbReference type="InterPro" id="IPR024072">
    <property type="entry name" value="DHFR-like_dom_sf"/>
</dbReference>
<evidence type="ECO:0000313" key="4">
    <source>
        <dbReference type="Proteomes" id="UP000324974"/>
    </source>
</evidence>
<proteinExistence type="predicted"/>
<reference evidence="4" key="1">
    <citation type="submission" date="2019-08" db="EMBL/GenBank/DDBJ databases">
        <title>Limnoglobus roseus gen. nov., sp. nov., a novel freshwater planctomycete with a giant genome from the family Gemmataceae.</title>
        <authorList>
            <person name="Kulichevskaya I.S."/>
            <person name="Naumoff D.G."/>
            <person name="Miroshnikov K."/>
            <person name="Ivanova A."/>
            <person name="Philippov D.A."/>
            <person name="Hakobyan A."/>
            <person name="Rijpstra I.C."/>
            <person name="Sinninghe Damste J.S."/>
            <person name="Liesack W."/>
            <person name="Dedysh S.N."/>
        </authorList>
    </citation>
    <scope>NUCLEOTIDE SEQUENCE [LARGE SCALE GENOMIC DNA]</scope>
    <source>
        <strain evidence="4">PX52</strain>
    </source>
</reference>
<dbReference type="GO" id="GO:0008703">
    <property type="term" value="F:5-amino-6-(5-phosphoribosylamino)uracil reductase activity"/>
    <property type="evidence" value="ECO:0007669"/>
    <property type="project" value="InterPro"/>
</dbReference>
<dbReference type="EMBL" id="CP042425">
    <property type="protein sequence ID" value="QEL19574.1"/>
    <property type="molecule type" value="Genomic_DNA"/>
</dbReference>
<name>A0A5C1AQV4_9BACT</name>
<dbReference type="AlphaFoldDB" id="A0A5C1AQV4"/>